<reference evidence="2 3" key="1">
    <citation type="submission" date="2016-08" db="EMBL/GenBank/DDBJ databases">
        <title>A Parts List for Fungal Cellulosomes Revealed by Comparative Genomics.</title>
        <authorList>
            <consortium name="DOE Joint Genome Institute"/>
            <person name="Haitjema C.H."/>
            <person name="Gilmore S.P."/>
            <person name="Henske J.K."/>
            <person name="Solomon K.V."/>
            <person name="De Groot R."/>
            <person name="Kuo A."/>
            <person name="Mondo S.J."/>
            <person name="Salamov A.A."/>
            <person name="Labutti K."/>
            <person name="Zhao Z."/>
            <person name="Chiniquy J."/>
            <person name="Barry K."/>
            <person name="Brewer H.M."/>
            <person name="Purvine S.O."/>
            <person name="Wright A.T."/>
            <person name="Boxma B."/>
            <person name="Van Alen T."/>
            <person name="Hackstein J.H."/>
            <person name="Baker S.E."/>
            <person name="Grigoriev I.V."/>
            <person name="O'Malley M.A."/>
        </authorList>
    </citation>
    <scope>NUCLEOTIDE SEQUENCE [LARGE SCALE GENOMIC DNA]</scope>
    <source>
        <strain evidence="2 3">G1</strain>
    </source>
</reference>
<feature type="compositionally biased region" description="Polar residues" evidence="1">
    <location>
        <begin position="603"/>
        <end position="624"/>
    </location>
</feature>
<dbReference type="OrthoDB" id="2155359at2759"/>
<dbReference type="Proteomes" id="UP000193920">
    <property type="component" value="Unassembled WGS sequence"/>
</dbReference>
<proteinExistence type="predicted"/>
<feature type="compositionally biased region" description="Low complexity" evidence="1">
    <location>
        <begin position="698"/>
        <end position="708"/>
    </location>
</feature>
<evidence type="ECO:0000256" key="1">
    <source>
        <dbReference type="SAM" id="MobiDB-lite"/>
    </source>
</evidence>
<keyword evidence="3" id="KW-1185">Reference proteome</keyword>
<feature type="compositionally biased region" description="Low complexity" evidence="1">
    <location>
        <begin position="625"/>
        <end position="643"/>
    </location>
</feature>
<feature type="compositionally biased region" description="Low complexity" evidence="1">
    <location>
        <begin position="1"/>
        <end position="18"/>
    </location>
</feature>
<protein>
    <submittedName>
        <fullName evidence="2">Uncharacterized protein</fullName>
    </submittedName>
</protein>
<feature type="compositionally biased region" description="Basic and acidic residues" evidence="1">
    <location>
        <begin position="19"/>
        <end position="39"/>
    </location>
</feature>
<dbReference type="EMBL" id="MCOG01000075">
    <property type="protein sequence ID" value="ORY55988.1"/>
    <property type="molecule type" value="Genomic_DNA"/>
</dbReference>
<dbReference type="InterPro" id="IPR009818">
    <property type="entry name" value="PAM2_motif"/>
</dbReference>
<feature type="region of interest" description="Disordered" evidence="1">
    <location>
        <begin position="1"/>
        <end position="81"/>
    </location>
</feature>
<gene>
    <name evidence="2" type="ORF">LY90DRAFT_701888</name>
</gene>
<feature type="compositionally biased region" description="Low complexity" evidence="1">
    <location>
        <begin position="128"/>
        <end position="150"/>
    </location>
</feature>
<feature type="compositionally biased region" description="Low complexity" evidence="1">
    <location>
        <begin position="534"/>
        <end position="570"/>
    </location>
</feature>
<feature type="compositionally biased region" description="Low complexity" evidence="1">
    <location>
        <begin position="580"/>
        <end position="602"/>
    </location>
</feature>
<evidence type="ECO:0000313" key="3">
    <source>
        <dbReference type="Proteomes" id="UP000193920"/>
    </source>
</evidence>
<feature type="region of interest" description="Disordered" evidence="1">
    <location>
        <begin position="697"/>
        <end position="724"/>
    </location>
</feature>
<accession>A0A1Y2D9Q5</accession>
<dbReference type="Pfam" id="PF07145">
    <property type="entry name" value="PAM2"/>
    <property type="match status" value="1"/>
</dbReference>
<feature type="region of interest" description="Disordered" evidence="1">
    <location>
        <begin position="113"/>
        <end position="154"/>
    </location>
</feature>
<feature type="region of interest" description="Disordered" evidence="1">
    <location>
        <begin position="528"/>
        <end position="643"/>
    </location>
</feature>
<name>A0A1Y2D9Q5_9FUNG</name>
<feature type="compositionally biased region" description="Basic residues" evidence="1">
    <location>
        <begin position="65"/>
        <end position="75"/>
    </location>
</feature>
<evidence type="ECO:0000313" key="2">
    <source>
        <dbReference type="EMBL" id="ORY55988.1"/>
    </source>
</evidence>
<organism evidence="2 3">
    <name type="scientific">Neocallimastix californiae</name>
    <dbReference type="NCBI Taxonomy" id="1754190"/>
    <lineage>
        <taxon>Eukaryota</taxon>
        <taxon>Fungi</taxon>
        <taxon>Fungi incertae sedis</taxon>
        <taxon>Chytridiomycota</taxon>
        <taxon>Chytridiomycota incertae sedis</taxon>
        <taxon>Neocallimastigomycetes</taxon>
        <taxon>Neocallimastigales</taxon>
        <taxon>Neocallimastigaceae</taxon>
        <taxon>Neocallimastix</taxon>
    </lineage>
</organism>
<dbReference type="AlphaFoldDB" id="A0A1Y2D9Q5"/>
<sequence>MVVNKSKSNKNKNNISSNKSKDGTDNKKLNKDDENKEVDISTDVPLNEETSQKKNVGGKFIRTSGYRHKKRRNKHLFISEDDTPSQIKYNYKYERVNSEKKREQKMEDIMKKNQSANVEKNQSKLKKNNNNNNNNKNNKNNKNNSNNEYKNNNDDFNYYRSHLYTFYKEMSEEEASLQEKEITDKNVHINNKYPLNHLYDAFIYLGHSKIIRRAKAWYDNNPIFLVEYNDKAKNENNQISIRKLSLSVTSVYALNRSPQEWHLIDYSKRNPNSGIIKASANLSKKLIDQAEAESKKKNKRRTSSSGLIENAFENCPISLIGYPQYDPFEAEDGVMEDYEPFYDHQLKLNNFVNNLSGQDLTSTDSIMKKKLNANAKSFVPSSMQKNQISSSYNNISTENISHSNEILSGSKVWNNYVKSRQTMKVKNNEIRLNTISQLKEATQRRKRMVQRPSPPLSKKHTVTFKLDSSTTYKKPYYNKKKFNKNSTYARYVANYSIYNDFNKLMQPNQGPYPINYNNVIERINNYYANGANTSNQPPQQPNNKSFNKNQSNKSFKQNNNNNNNNNNNKQLKGNGKPTFNNKNNKNQKQQQQQQQQSNKSKQISINTSNTNKSKTQGPLSRSNNYSPQSAYSAVSSSSSKSPVTQNIHNKVATILMSGSSSPQQFYFSNSYVYGSNQTSPVSSIQNKPRSFIQNLKQKNSNNNSNETTSKNKEVTKKTIGISMS</sequence>
<comment type="caution">
    <text evidence="2">The sequence shown here is derived from an EMBL/GenBank/DDBJ whole genome shotgun (WGS) entry which is preliminary data.</text>
</comment>